<dbReference type="InterPro" id="IPR001584">
    <property type="entry name" value="Integrase_cat-core"/>
</dbReference>
<organism evidence="5 6">
    <name type="scientific">Pseudomonas zhanjiangensis</name>
    <dbReference type="NCBI Taxonomy" id="3239015"/>
    <lineage>
        <taxon>Bacteria</taxon>
        <taxon>Pseudomonadati</taxon>
        <taxon>Pseudomonadota</taxon>
        <taxon>Gammaproteobacteria</taxon>
        <taxon>Pseudomonadales</taxon>
        <taxon>Pseudomonadaceae</taxon>
        <taxon>Pseudomonas</taxon>
    </lineage>
</organism>
<name>A0ABV3Z2K6_9PSED</name>
<dbReference type="InterPro" id="IPR012337">
    <property type="entry name" value="RNaseH-like_sf"/>
</dbReference>
<dbReference type="InterPro" id="IPR017895">
    <property type="entry name" value="HTH_IS408/IS1162_type"/>
</dbReference>
<proteinExistence type="inferred from homology"/>
<evidence type="ECO:0000256" key="1">
    <source>
        <dbReference type="ARBA" id="ARBA00009277"/>
    </source>
</evidence>
<comment type="caution">
    <text evidence="5">The sequence shown here is derived from an EMBL/GenBank/DDBJ whole genome shotgun (WGS) entry which is preliminary data.</text>
</comment>
<comment type="similarity">
    <text evidence="1">Belongs to the transposase IS21/IS408/IS1162 family.</text>
</comment>
<dbReference type="Proteomes" id="UP001560296">
    <property type="component" value="Unassembled WGS sequence"/>
</dbReference>
<feature type="compositionally biased region" description="Basic and acidic residues" evidence="2">
    <location>
        <begin position="384"/>
        <end position="395"/>
    </location>
</feature>
<keyword evidence="6" id="KW-1185">Reference proteome</keyword>
<dbReference type="Gene3D" id="3.30.420.10">
    <property type="entry name" value="Ribonuclease H-like superfamily/Ribonuclease H"/>
    <property type="match status" value="1"/>
</dbReference>
<dbReference type="Pfam" id="PF00665">
    <property type="entry name" value="rve"/>
    <property type="match status" value="1"/>
</dbReference>
<accession>A0ABV3Z2K6</accession>
<dbReference type="Pfam" id="PF22483">
    <property type="entry name" value="Mu-transpos_C_2"/>
    <property type="match status" value="1"/>
</dbReference>
<dbReference type="SUPFAM" id="SSF53098">
    <property type="entry name" value="Ribonuclease H-like"/>
    <property type="match status" value="1"/>
</dbReference>
<evidence type="ECO:0000313" key="5">
    <source>
        <dbReference type="EMBL" id="MEX6504532.1"/>
    </source>
</evidence>
<dbReference type="PROSITE" id="PS50994">
    <property type="entry name" value="INTEGRASE"/>
    <property type="match status" value="1"/>
</dbReference>
<feature type="domain" description="Integrase catalytic" evidence="4">
    <location>
        <begin position="126"/>
        <end position="322"/>
    </location>
</feature>
<dbReference type="NCBIfam" id="NF033546">
    <property type="entry name" value="transpos_IS21"/>
    <property type="match status" value="1"/>
</dbReference>
<dbReference type="PANTHER" id="PTHR35004:SF8">
    <property type="entry name" value="TRANSPOSASE RV3428C-RELATED"/>
    <property type="match status" value="1"/>
</dbReference>
<evidence type="ECO:0000313" key="6">
    <source>
        <dbReference type="Proteomes" id="UP001560296"/>
    </source>
</evidence>
<dbReference type="InterPro" id="IPR036397">
    <property type="entry name" value="RNaseH_sf"/>
</dbReference>
<dbReference type="PANTHER" id="PTHR35004">
    <property type="entry name" value="TRANSPOSASE RV3428C-RELATED"/>
    <property type="match status" value="1"/>
</dbReference>
<feature type="domain" description="HTH IS408-type" evidence="3">
    <location>
        <begin position="4"/>
        <end position="83"/>
    </location>
</feature>
<feature type="region of interest" description="Disordered" evidence="2">
    <location>
        <begin position="372"/>
        <end position="395"/>
    </location>
</feature>
<protein>
    <submittedName>
        <fullName evidence="5">IS21 family transposase</fullName>
    </submittedName>
</protein>
<dbReference type="InterPro" id="IPR054353">
    <property type="entry name" value="IstA-like_C"/>
</dbReference>
<dbReference type="RefSeq" id="WP_369289462.1">
    <property type="nucleotide sequence ID" value="NZ_JBFTEG010000029.1"/>
</dbReference>
<dbReference type="PROSITE" id="PS50532">
    <property type="entry name" value="HTH_IS408"/>
    <property type="match status" value="1"/>
</dbReference>
<sequence length="504" mass="57510">MRKICEVLRLKFEVGLSARQIAVSVQIGRATVSDYLNRLAASGLTWPTALTDAELERQLFPPPPVVPSEQRPLPDWAWVHAELRRPGVTLALLWQEYRLSQPQGFQYSWFCEHYRALQGKLDVVMRQEHRVGEKLFVDYAGQTVPVIDRHSGEIRLAQVFVAVLGASSYTFAEATWSQQLSDWLGSHARCFTFLGGVPEIVVPDNLLSGVSKAHRYEPDINPSYRDLAEHYGVAVVPARVRKPRDKAKVEVGVQVVERWILAALRNRQFFSLDELNTAIAALLERLNRRPFRKLPGCRQLAFDSLDRPALRPLPEQPYTYAEWKKARVHIDYHVEVDGHYYSVPYQLVKQQLEVRLTARTVECFHGNQRVASHLRSPHKGRHSTQLEHMPKSHREHAEWTPQRLIRWAEQTGPNTAGVISHILERRIHPSHGYRACLGILRLGKTHGEERLEAACRRALSLGACSYKSLESILRQGLENLPLAQANLPLLPDDHTNLRGAGYYH</sequence>
<evidence type="ECO:0000259" key="3">
    <source>
        <dbReference type="PROSITE" id="PS50532"/>
    </source>
</evidence>
<dbReference type="EMBL" id="JBFTEG010000029">
    <property type="protein sequence ID" value="MEX6504532.1"/>
    <property type="molecule type" value="Genomic_DNA"/>
</dbReference>
<gene>
    <name evidence="5" type="primary">istA</name>
    <name evidence="5" type="ORF">AB5S05_20990</name>
</gene>
<evidence type="ECO:0000256" key="2">
    <source>
        <dbReference type="SAM" id="MobiDB-lite"/>
    </source>
</evidence>
<reference evidence="5 6" key="1">
    <citation type="submission" date="2024-07" db="EMBL/GenBank/DDBJ databases">
        <authorList>
            <person name="Li M."/>
        </authorList>
    </citation>
    <scope>NUCLEOTIDE SEQUENCE [LARGE SCALE GENOMIC DNA]</scope>
    <source>
        <strain evidence="5 6">25A3E</strain>
    </source>
</reference>
<evidence type="ECO:0000259" key="4">
    <source>
        <dbReference type="PROSITE" id="PS50994"/>
    </source>
</evidence>